<feature type="domain" description="Carrier" evidence="1">
    <location>
        <begin position="1"/>
        <end position="77"/>
    </location>
</feature>
<evidence type="ECO:0000259" key="1">
    <source>
        <dbReference type="PROSITE" id="PS50075"/>
    </source>
</evidence>
<dbReference type="Pfam" id="PF00550">
    <property type="entry name" value="PP-binding"/>
    <property type="match status" value="1"/>
</dbReference>
<reference evidence="3" key="1">
    <citation type="submission" date="2016-10" db="EMBL/GenBank/DDBJ databases">
        <authorList>
            <person name="Varghese N."/>
            <person name="Submissions S."/>
        </authorList>
    </citation>
    <scope>NUCLEOTIDE SEQUENCE [LARGE SCALE GENOMIC DNA]</scope>
    <source>
        <strain evidence="3">CGMCC 4.6609</strain>
    </source>
</reference>
<organism evidence="2 3">
    <name type="scientific">Lentzea jiangxiensis</name>
    <dbReference type="NCBI Taxonomy" id="641025"/>
    <lineage>
        <taxon>Bacteria</taxon>
        <taxon>Bacillati</taxon>
        <taxon>Actinomycetota</taxon>
        <taxon>Actinomycetes</taxon>
        <taxon>Pseudonocardiales</taxon>
        <taxon>Pseudonocardiaceae</taxon>
        <taxon>Lentzea</taxon>
    </lineage>
</organism>
<dbReference type="Proteomes" id="UP000199691">
    <property type="component" value="Unassembled WGS sequence"/>
</dbReference>
<dbReference type="RefSeq" id="WP_090099288.1">
    <property type="nucleotide sequence ID" value="NZ_FNIX01000008.1"/>
</dbReference>
<dbReference type="Gene3D" id="1.10.1200.10">
    <property type="entry name" value="ACP-like"/>
    <property type="match status" value="1"/>
</dbReference>
<dbReference type="OrthoDB" id="4228143at2"/>
<proteinExistence type="predicted"/>
<accession>A0A1H0SFX9</accession>
<evidence type="ECO:0000313" key="2">
    <source>
        <dbReference type="EMBL" id="SDP40419.1"/>
    </source>
</evidence>
<gene>
    <name evidence="2" type="ORF">SAMN05421507_10841</name>
</gene>
<evidence type="ECO:0000313" key="3">
    <source>
        <dbReference type="Proteomes" id="UP000199691"/>
    </source>
</evidence>
<dbReference type="STRING" id="641025.SAMN05421507_10841"/>
<dbReference type="PROSITE" id="PS50075">
    <property type="entry name" value="CARRIER"/>
    <property type="match status" value="1"/>
</dbReference>
<dbReference type="InterPro" id="IPR009081">
    <property type="entry name" value="PP-bd_ACP"/>
</dbReference>
<dbReference type="SUPFAM" id="SSF47336">
    <property type="entry name" value="ACP-like"/>
    <property type="match status" value="1"/>
</dbReference>
<name>A0A1H0SFX9_9PSEU</name>
<protein>
    <submittedName>
        <fullName evidence="2">Acyl carrier protein</fullName>
    </submittedName>
</protein>
<sequence>MSEVFVDVVDLVGQVTDLPAEDISADARFEALGNWTSYDALRLLTGIEQKFAVRLDLQEYFAIKDVGGLVAAVATAQEKSG</sequence>
<dbReference type="EMBL" id="FNIX01000008">
    <property type="protein sequence ID" value="SDP40419.1"/>
    <property type="molecule type" value="Genomic_DNA"/>
</dbReference>
<dbReference type="AlphaFoldDB" id="A0A1H0SFX9"/>
<keyword evidence="3" id="KW-1185">Reference proteome</keyword>
<dbReference type="InterPro" id="IPR036736">
    <property type="entry name" value="ACP-like_sf"/>
</dbReference>